<evidence type="ECO:0000256" key="2">
    <source>
        <dbReference type="ARBA" id="ARBA00022679"/>
    </source>
</evidence>
<reference evidence="6" key="1">
    <citation type="submission" date="2016-10" db="EMBL/GenBank/DDBJ databases">
        <authorList>
            <person name="Varghese N."/>
            <person name="Submissions S."/>
        </authorList>
    </citation>
    <scope>NUCLEOTIDE SEQUENCE [LARGE SCALE GENOMIC DNA]</scope>
    <source>
        <strain evidence="6">DSM 22127</strain>
    </source>
</reference>
<evidence type="ECO:0000313" key="6">
    <source>
        <dbReference type="Proteomes" id="UP000198859"/>
    </source>
</evidence>
<sequence length="379" mass="41046">MIPSDRKRHYAAAVTSLRVGVPAWTFVAGGMGGTETYAAQLLAALSRRSDVEVTTFVNPSARDVLPSSRELLEISLPSGGSTRDRLALAARGLLPPTGTREALRGCDVLHYPFSVPVPRVRRRPWVVTLHDVQHLDLPRLFGRGERTYRRLAYDLPARRATAVVTVSEFCRERIVERLGVDPARVHVVPHGVVLPPREPGPPPRREPLVLYPARAWPHKNHARLLQAFALARRTRSDLRLVLTGGGGEALGPLPAGVEHRGVVPASELAELYRLAGVLVFPSQYEGFGLPVLEALAHGCPVAASDLPALREVGGDLVEWFDPDDPADIARALLEALARGEGDGEGAVATQARVAQAAAFSWHRSAEQHVDVYRSACTSG</sequence>
<evidence type="ECO:0000259" key="3">
    <source>
        <dbReference type="Pfam" id="PF00534"/>
    </source>
</evidence>
<dbReference type="STRING" id="642780.SAMN04488570_0596"/>
<dbReference type="PANTHER" id="PTHR46401">
    <property type="entry name" value="GLYCOSYLTRANSFERASE WBBK-RELATED"/>
    <property type="match status" value="1"/>
</dbReference>
<dbReference type="Proteomes" id="UP000198859">
    <property type="component" value="Chromosome I"/>
</dbReference>
<evidence type="ECO:0000313" key="5">
    <source>
        <dbReference type="EMBL" id="SDR86667.1"/>
    </source>
</evidence>
<dbReference type="Gene3D" id="3.40.50.2000">
    <property type="entry name" value="Glycogen Phosphorylase B"/>
    <property type="match status" value="2"/>
</dbReference>
<dbReference type="InterPro" id="IPR001296">
    <property type="entry name" value="Glyco_trans_1"/>
</dbReference>
<keyword evidence="2 5" id="KW-0808">Transferase</keyword>
<name>A0A1H1MJ29_9ACTN</name>
<proteinExistence type="predicted"/>
<dbReference type="Pfam" id="PF00534">
    <property type="entry name" value="Glycos_transf_1"/>
    <property type="match status" value="1"/>
</dbReference>
<evidence type="ECO:0000259" key="4">
    <source>
        <dbReference type="Pfam" id="PF13439"/>
    </source>
</evidence>
<accession>A0A1H1MJ29</accession>
<organism evidence="5 6">
    <name type="scientific">Nocardioides scoriae</name>
    <dbReference type="NCBI Taxonomy" id="642780"/>
    <lineage>
        <taxon>Bacteria</taxon>
        <taxon>Bacillati</taxon>
        <taxon>Actinomycetota</taxon>
        <taxon>Actinomycetes</taxon>
        <taxon>Propionibacteriales</taxon>
        <taxon>Nocardioidaceae</taxon>
        <taxon>Nocardioides</taxon>
    </lineage>
</organism>
<dbReference type="SUPFAM" id="SSF53756">
    <property type="entry name" value="UDP-Glycosyltransferase/glycogen phosphorylase"/>
    <property type="match status" value="1"/>
</dbReference>
<dbReference type="InterPro" id="IPR028098">
    <property type="entry name" value="Glyco_trans_4-like_N"/>
</dbReference>
<dbReference type="PANTHER" id="PTHR46401:SF2">
    <property type="entry name" value="GLYCOSYLTRANSFERASE WBBK-RELATED"/>
    <property type="match status" value="1"/>
</dbReference>
<gene>
    <name evidence="5" type="ORF">SAMN04488570_0596</name>
</gene>
<dbReference type="EMBL" id="LT629757">
    <property type="protein sequence ID" value="SDR86667.1"/>
    <property type="molecule type" value="Genomic_DNA"/>
</dbReference>
<dbReference type="GO" id="GO:0009103">
    <property type="term" value="P:lipopolysaccharide biosynthetic process"/>
    <property type="evidence" value="ECO:0007669"/>
    <property type="project" value="TreeGrafter"/>
</dbReference>
<feature type="domain" description="Glycosyltransferase subfamily 4-like N-terminal" evidence="4">
    <location>
        <begin position="31"/>
        <end position="192"/>
    </location>
</feature>
<dbReference type="AlphaFoldDB" id="A0A1H1MJ29"/>
<dbReference type="Pfam" id="PF13439">
    <property type="entry name" value="Glyco_transf_4"/>
    <property type="match status" value="1"/>
</dbReference>
<protein>
    <submittedName>
        <fullName evidence="5">Glycosyltransferase involved in cell wall bisynthesis</fullName>
    </submittedName>
</protein>
<evidence type="ECO:0000256" key="1">
    <source>
        <dbReference type="ARBA" id="ARBA00022676"/>
    </source>
</evidence>
<dbReference type="GO" id="GO:0016757">
    <property type="term" value="F:glycosyltransferase activity"/>
    <property type="evidence" value="ECO:0007669"/>
    <property type="project" value="UniProtKB-KW"/>
</dbReference>
<dbReference type="CDD" id="cd03809">
    <property type="entry name" value="GT4_MtfB-like"/>
    <property type="match status" value="1"/>
</dbReference>
<feature type="domain" description="Glycosyl transferase family 1" evidence="3">
    <location>
        <begin position="201"/>
        <end position="338"/>
    </location>
</feature>
<keyword evidence="6" id="KW-1185">Reference proteome</keyword>
<keyword evidence="1" id="KW-0328">Glycosyltransferase</keyword>